<dbReference type="PANTHER" id="PTHR30336:SF4">
    <property type="entry name" value="ENVELOPE BIOGENESIS FACTOR ELYC"/>
    <property type="match status" value="1"/>
</dbReference>
<feature type="domain" description="DUF218" evidence="3">
    <location>
        <begin position="72"/>
        <end position="210"/>
    </location>
</feature>
<name>A0ABX6QRI8_9HYPH</name>
<organism evidence="4 5">
    <name type="scientific">Peteryoungia desertarenae</name>
    <dbReference type="NCBI Taxonomy" id="1813451"/>
    <lineage>
        <taxon>Bacteria</taxon>
        <taxon>Pseudomonadati</taxon>
        <taxon>Pseudomonadota</taxon>
        <taxon>Alphaproteobacteria</taxon>
        <taxon>Hyphomicrobiales</taxon>
        <taxon>Rhizobiaceae</taxon>
        <taxon>Peteryoungia</taxon>
    </lineage>
</organism>
<accession>A0ABX6QRI8</accession>
<dbReference type="InterPro" id="IPR003848">
    <property type="entry name" value="DUF218"/>
</dbReference>
<keyword evidence="2" id="KW-0472">Membrane</keyword>
<dbReference type="Pfam" id="PF02698">
    <property type="entry name" value="DUF218"/>
    <property type="match status" value="1"/>
</dbReference>
<feature type="compositionally biased region" description="Basic and acidic residues" evidence="1">
    <location>
        <begin position="1"/>
        <end position="16"/>
    </location>
</feature>
<feature type="region of interest" description="Disordered" evidence="1">
    <location>
        <begin position="1"/>
        <end position="20"/>
    </location>
</feature>
<dbReference type="Proteomes" id="UP000308530">
    <property type="component" value="Chromosome"/>
</dbReference>
<dbReference type="EMBL" id="CP058350">
    <property type="protein sequence ID" value="QLF71241.1"/>
    <property type="molecule type" value="Genomic_DNA"/>
</dbReference>
<sequence length="235" mass="26279">MTMDRMLRNKDPERVRPVRSSQGLLSRHGLLRKALHYGGLVVLAAGALLIAGFLHFADSVTNLKPQNNPKADAIVVLTGGYQRIEQAIDLLRQGAGQRLLISGVNPSTTANQIRRVTQSSPDLFECCVDIGYDAIDTVGNANETSRWIREHGYRSILIVTSNYHMQRSLMELRRIDRDTEFIPYPVVNADLKTRAWYAEPDALRTMLSEYGKTVIAYLRGLLGLQLSEGLREKSG</sequence>
<dbReference type="CDD" id="cd06259">
    <property type="entry name" value="YdcF-like"/>
    <property type="match status" value="1"/>
</dbReference>
<feature type="transmembrane region" description="Helical" evidence="2">
    <location>
        <begin position="34"/>
        <end position="57"/>
    </location>
</feature>
<evidence type="ECO:0000256" key="2">
    <source>
        <dbReference type="SAM" id="Phobius"/>
    </source>
</evidence>
<reference evidence="4 5" key="1">
    <citation type="submission" date="2020-06" db="EMBL/GenBank/DDBJ databases">
        <title>Genome sequence of Rhizobium sp strain ADMK78.</title>
        <authorList>
            <person name="Rahi P."/>
        </authorList>
    </citation>
    <scope>NUCLEOTIDE SEQUENCE [LARGE SCALE GENOMIC DNA]</scope>
    <source>
        <strain evidence="4 5">ADMK78</strain>
    </source>
</reference>
<evidence type="ECO:0000256" key="1">
    <source>
        <dbReference type="SAM" id="MobiDB-lite"/>
    </source>
</evidence>
<dbReference type="RefSeq" id="WP_171033698.1">
    <property type="nucleotide sequence ID" value="NZ_CP058350.1"/>
</dbReference>
<evidence type="ECO:0000313" key="4">
    <source>
        <dbReference type="EMBL" id="QLF71241.1"/>
    </source>
</evidence>
<gene>
    <name evidence="4" type="ORF">FE840_002920</name>
</gene>
<evidence type="ECO:0000259" key="3">
    <source>
        <dbReference type="Pfam" id="PF02698"/>
    </source>
</evidence>
<keyword evidence="2" id="KW-1133">Transmembrane helix</keyword>
<protein>
    <submittedName>
        <fullName evidence="4">YdcF family protein</fullName>
    </submittedName>
</protein>
<evidence type="ECO:0000313" key="5">
    <source>
        <dbReference type="Proteomes" id="UP000308530"/>
    </source>
</evidence>
<dbReference type="InterPro" id="IPR051599">
    <property type="entry name" value="Cell_Envelope_Assoc"/>
</dbReference>
<dbReference type="PANTHER" id="PTHR30336">
    <property type="entry name" value="INNER MEMBRANE PROTEIN, PROBABLE PERMEASE"/>
    <property type="match status" value="1"/>
</dbReference>
<keyword evidence="2" id="KW-0812">Transmembrane</keyword>
<proteinExistence type="predicted"/>
<keyword evidence="5" id="KW-1185">Reference proteome</keyword>